<keyword evidence="8" id="KW-0862">Zinc</keyword>
<dbReference type="PANTHER" id="PTHR11705:SF91">
    <property type="entry name" value="FI01817P-RELATED"/>
    <property type="match status" value="1"/>
</dbReference>
<keyword evidence="6 12" id="KW-0732">Signal</keyword>
<evidence type="ECO:0000313" key="15">
    <source>
        <dbReference type="Proteomes" id="UP001059596"/>
    </source>
</evidence>
<dbReference type="GO" id="GO:0008270">
    <property type="term" value="F:zinc ion binding"/>
    <property type="evidence" value="ECO:0007669"/>
    <property type="project" value="InterPro"/>
</dbReference>
<feature type="region of interest" description="Disordered" evidence="11">
    <location>
        <begin position="75"/>
        <end position="95"/>
    </location>
</feature>
<evidence type="ECO:0000256" key="4">
    <source>
        <dbReference type="ARBA" id="ARBA00022670"/>
    </source>
</evidence>
<dbReference type="GO" id="GO:0004181">
    <property type="term" value="F:metallocarboxypeptidase activity"/>
    <property type="evidence" value="ECO:0007669"/>
    <property type="project" value="InterPro"/>
</dbReference>
<evidence type="ECO:0000313" key="14">
    <source>
        <dbReference type="EMBL" id="KAI8034034.1"/>
    </source>
</evidence>
<gene>
    <name evidence="14" type="ORF">M5D96_013194</name>
</gene>
<dbReference type="PROSITE" id="PS00132">
    <property type="entry name" value="CARBOXYPEPT_ZN_1"/>
    <property type="match status" value="1"/>
</dbReference>
<comment type="caution">
    <text evidence="10">Lacks conserved residue(s) required for the propagation of feature annotation.</text>
</comment>
<dbReference type="PANTHER" id="PTHR11705">
    <property type="entry name" value="PROTEASE FAMILY M14 CARBOXYPEPTIDASE A,B"/>
    <property type="match status" value="1"/>
</dbReference>
<dbReference type="InterPro" id="IPR000834">
    <property type="entry name" value="Peptidase_M14"/>
</dbReference>
<feature type="domain" description="Peptidase M14" evidence="13">
    <location>
        <begin position="610"/>
        <end position="789"/>
    </location>
</feature>
<name>A0A9P9YCJ2_9MUSC</name>
<dbReference type="GO" id="GO:0006508">
    <property type="term" value="P:proteolysis"/>
    <property type="evidence" value="ECO:0007669"/>
    <property type="project" value="UniProtKB-KW"/>
</dbReference>
<dbReference type="Gene3D" id="3.40.630.10">
    <property type="entry name" value="Zn peptidases"/>
    <property type="match status" value="2"/>
</dbReference>
<dbReference type="Proteomes" id="UP001059596">
    <property type="component" value="Unassembled WGS sequence"/>
</dbReference>
<evidence type="ECO:0000256" key="8">
    <source>
        <dbReference type="ARBA" id="ARBA00022833"/>
    </source>
</evidence>
<keyword evidence="9" id="KW-0482">Metalloprotease</keyword>
<proteinExistence type="inferred from homology"/>
<feature type="signal peptide" evidence="12">
    <location>
        <begin position="1"/>
        <end position="19"/>
    </location>
</feature>
<keyword evidence="7" id="KW-0378">Hydrolase</keyword>
<dbReference type="SUPFAM" id="SSF54897">
    <property type="entry name" value="Protease propeptides/inhibitors"/>
    <property type="match status" value="2"/>
</dbReference>
<evidence type="ECO:0000256" key="9">
    <source>
        <dbReference type="ARBA" id="ARBA00023049"/>
    </source>
</evidence>
<dbReference type="FunFam" id="3.40.630.10:FF:000084">
    <property type="entry name" value="Carboxypeptidase B2"/>
    <property type="match status" value="2"/>
</dbReference>
<evidence type="ECO:0000256" key="6">
    <source>
        <dbReference type="ARBA" id="ARBA00022729"/>
    </source>
</evidence>
<evidence type="ECO:0000256" key="11">
    <source>
        <dbReference type="SAM" id="MobiDB-lite"/>
    </source>
</evidence>
<evidence type="ECO:0000256" key="12">
    <source>
        <dbReference type="SAM" id="SignalP"/>
    </source>
</evidence>
<organism evidence="14 15">
    <name type="scientific">Drosophila gunungcola</name>
    <name type="common">fruit fly</name>
    <dbReference type="NCBI Taxonomy" id="103775"/>
    <lineage>
        <taxon>Eukaryota</taxon>
        <taxon>Metazoa</taxon>
        <taxon>Ecdysozoa</taxon>
        <taxon>Arthropoda</taxon>
        <taxon>Hexapoda</taxon>
        <taxon>Insecta</taxon>
        <taxon>Pterygota</taxon>
        <taxon>Neoptera</taxon>
        <taxon>Endopterygota</taxon>
        <taxon>Diptera</taxon>
        <taxon>Brachycera</taxon>
        <taxon>Muscomorpha</taxon>
        <taxon>Ephydroidea</taxon>
        <taxon>Drosophilidae</taxon>
        <taxon>Drosophila</taxon>
        <taxon>Sophophora</taxon>
    </lineage>
</organism>
<comment type="caution">
    <text evidence="14">The sequence shown here is derived from an EMBL/GenBank/DDBJ whole genome shotgun (WGS) entry which is preliminary data.</text>
</comment>
<dbReference type="PROSITE" id="PS52035">
    <property type="entry name" value="PEPTIDASE_M14"/>
    <property type="match status" value="2"/>
</dbReference>
<dbReference type="InterPro" id="IPR057246">
    <property type="entry name" value="CARBOXYPEPT_ZN_1"/>
</dbReference>
<dbReference type="Pfam" id="PF00246">
    <property type="entry name" value="Peptidase_M14"/>
    <property type="match status" value="2"/>
</dbReference>
<accession>A0A9P9YCJ2</accession>
<dbReference type="GO" id="GO:0005615">
    <property type="term" value="C:extracellular space"/>
    <property type="evidence" value="ECO:0007669"/>
    <property type="project" value="TreeGrafter"/>
</dbReference>
<keyword evidence="15" id="KW-1185">Reference proteome</keyword>
<evidence type="ECO:0000256" key="3">
    <source>
        <dbReference type="ARBA" id="ARBA00022645"/>
    </source>
</evidence>
<evidence type="ECO:0000256" key="7">
    <source>
        <dbReference type="ARBA" id="ARBA00022801"/>
    </source>
</evidence>
<feature type="non-terminal residue" evidence="14">
    <location>
        <position position="789"/>
    </location>
</feature>
<keyword evidence="3" id="KW-0121">Carboxypeptidase</keyword>
<dbReference type="SUPFAM" id="SSF53187">
    <property type="entry name" value="Zn-dependent exopeptidases"/>
    <property type="match status" value="2"/>
</dbReference>
<dbReference type="AlphaFoldDB" id="A0A9P9YCJ2"/>
<evidence type="ECO:0000256" key="10">
    <source>
        <dbReference type="PROSITE-ProRule" id="PRU01379"/>
    </source>
</evidence>
<keyword evidence="4" id="KW-0645">Protease</keyword>
<feature type="chain" id="PRO_5040164059" description="Peptidase M14 domain-containing protein" evidence="12">
    <location>
        <begin position="20"/>
        <end position="789"/>
    </location>
</feature>
<dbReference type="SMART" id="SM00631">
    <property type="entry name" value="Zn_pept"/>
    <property type="match status" value="2"/>
</dbReference>
<comment type="cofactor">
    <cofactor evidence="1">
        <name>Zn(2+)</name>
        <dbReference type="ChEBI" id="CHEBI:29105"/>
    </cofactor>
</comment>
<dbReference type="EMBL" id="JAMKOV010000085">
    <property type="protein sequence ID" value="KAI8034034.1"/>
    <property type="molecule type" value="Genomic_DNA"/>
</dbReference>
<feature type="domain" description="Peptidase M14" evidence="13">
    <location>
        <begin position="187"/>
        <end position="469"/>
    </location>
</feature>
<sequence length="789" mass="90361">WAWLPLVLLIAAKMEQVGGRNYLDLARTDNRLTRLPFFGGGVGHLLRYLHPLAINPASERGAQLWKLNFNATRGSSMAEREEEEEEEAGEERQVVASPDAQFNEVVALFGSEVWNINQDGIDILIEQRNVADARKFMEKVGFSYNVMIDDIESAIDETYVEVPAVEHPLDSVRNNSLPPGSLMSWRRYHDQADIQQFLQTLLETYSENVELIQIGVTRNKRPLEVIRVSNGNPDNWAVFVDAGLQARDWLSPAALTYAISKLTHLWGRPKVKGQGQRAEKAMRRIDWYFLPLANPDGYQYSRHTDRLESGCYGVNLDRNFEYGWGGTGSTSNPCKNLYRGAESFSEPESRALRSFLSGMREYLGAYVSLGGYGQAITYPWGDADYTARRAVLALRRLNQAEYSAGTSYRQKLARPGNSADWVQDRIGPQMVFNMFLKDQGRYGYLLPPHYIVESGEEVFEFMRTIAQQHNEMITQKTHLLMLLLMGLIAACLANELPSNLTQLDVNEIPQRYDEAQLWRIYNISEAMQHRVPVGQMLEQKFGGNIWKENSKDQLKAARSFLSAHRLDPQILSHNVQAMIDEELIGGIEATSMAHGSRTKKSARSSMHWKDYHDLDTIYSFMREIRSKFPNIVRLYTIGKTEQGRDLKVLRISENPRENKKVWIDGGIHAREWISPATVTFILYQLMSNWENQPAHIRGLTWYIMPVMNPDGYEYSRTTNRLWRKNRSKSRRAQCNGVDLNRNFDIGWNGYGSSTNPCSDTYRGSSPASELETRAVAEFWRSESTIWKRI</sequence>
<reference evidence="14" key="1">
    <citation type="journal article" date="2023" name="Genome Biol. Evol.">
        <title>Long-read-based Genome Assembly of Drosophila gunungcola Reveals Fewer Chemosensory Genes in Flower-breeding Species.</title>
        <authorList>
            <person name="Negi A."/>
            <person name="Liao B.Y."/>
            <person name="Yeh S.D."/>
        </authorList>
    </citation>
    <scope>NUCLEOTIDE SEQUENCE</scope>
    <source>
        <strain evidence="14">Sukarami</strain>
    </source>
</reference>
<evidence type="ECO:0000256" key="1">
    <source>
        <dbReference type="ARBA" id="ARBA00001947"/>
    </source>
</evidence>
<feature type="compositionally biased region" description="Acidic residues" evidence="11">
    <location>
        <begin position="80"/>
        <end position="89"/>
    </location>
</feature>
<protein>
    <recommendedName>
        <fullName evidence="13">Peptidase M14 domain-containing protein</fullName>
    </recommendedName>
</protein>
<evidence type="ECO:0000259" key="13">
    <source>
        <dbReference type="PROSITE" id="PS52035"/>
    </source>
</evidence>
<evidence type="ECO:0000256" key="2">
    <source>
        <dbReference type="ARBA" id="ARBA00005988"/>
    </source>
</evidence>
<dbReference type="PRINTS" id="PR00765">
    <property type="entry name" value="CRBOXYPTASEA"/>
</dbReference>
<comment type="similarity">
    <text evidence="2 10">Belongs to the peptidase M14 family.</text>
</comment>
<evidence type="ECO:0000256" key="5">
    <source>
        <dbReference type="ARBA" id="ARBA00022723"/>
    </source>
</evidence>
<keyword evidence="5" id="KW-0479">Metal-binding</keyword>